<dbReference type="AlphaFoldDB" id="X1AJ65"/>
<dbReference type="InterPro" id="IPR008928">
    <property type="entry name" value="6-hairpin_glycosidase_sf"/>
</dbReference>
<dbReference type="Gene3D" id="1.50.10.10">
    <property type="match status" value="1"/>
</dbReference>
<protein>
    <recommendedName>
        <fullName evidence="2">Thioredoxin domain-containing protein</fullName>
    </recommendedName>
</protein>
<feature type="non-terminal residue" evidence="1">
    <location>
        <position position="269"/>
    </location>
</feature>
<dbReference type="InterPro" id="IPR012341">
    <property type="entry name" value="6hp_glycosidase-like_sf"/>
</dbReference>
<name>X1AJ65_9ZZZZ</name>
<dbReference type="PANTHER" id="PTHR42899">
    <property type="entry name" value="SPERMATOGENESIS-ASSOCIATED PROTEIN 20"/>
    <property type="match status" value="1"/>
</dbReference>
<sequence>EIENLLGEKSEIFCDYYSVTSIGNWEENNILLITQKKEDLLKKYQISEEVFDSTISESKKILFEERNKRVRPGLDDKILTSWNSLMLKGYIDAYMAFGESKFLLAAIKNGDFILNEMMSDDGRLDRNYKNGKSTINAFLDDYSYTMEAFISMYEVTFDEKWIYAAKKLADYVIAHFKENKSDFFFYTSDIDKPLIARKIDFSDNVTPSSNSSLTMGLLNLSRFFYDQPYEALANNIIKAIKPHAIKNPTFNSYWLSAAIKLTYPFYELG</sequence>
<proteinExistence type="predicted"/>
<evidence type="ECO:0000313" key="1">
    <source>
        <dbReference type="EMBL" id="GAG82254.1"/>
    </source>
</evidence>
<comment type="caution">
    <text evidence="1">The sequence shown here is derived from an EMBL/GenBank/DDBJ whole genome shotgun (WGS) entry which is preliminary data.</text>
</comment>
<reference evidence="1" key="1">
    <citation type="journal article" date="2014" name="Front. Microbiol.">
        <title>High frequency of phylogenetically diverse reductive dehalogenase-homologous genes in deep subseafloor sedimentary metagenomes.</title>
        <authorList>
            <person name="Kawai M."/>
            <person name="Futagami T."/>
            <person name="Toyoda A."/>
            <person name="Takaki Y."/>
            <person name="Nishi S."/>
            <person name="Hori S."/>
            <person name="Arai W."/>
            <person name="Tsubouchi T."/>
            <person name="Morono Y."/>
            <person name="Uchiyama I."/>
            <person name="Ito T."/>
            <person name="Fujiyama A."/>
            <person name="Inagaki F."/>
            <person name="Takami H."/>
        </authorList>
    </citation>
    <scope>NUCLEOTIDE SEQUENCE</scope>
    <source>
        <strain evidence="1">Expedition CK06-06</strain>
    </source>
</reference>
<gene>
    <name evidence="1" type="ORF">S01H4_26122</name>
</gene>
<organism evidence="1">
    <name type="scientific">marine sediment metagenome</name>
    <dbReference type="NCBI Taxonomy" id="412755"/>
    <lineage>
        <taxon>unclassified sequences</taxon>
        <taxon>metagenomes</taxon>
        <taxon>ecological metagenomes</taxon>
    </lineage>
</organism>
<dbReference type="InterPro" id="IPR024705">
    <property type="entry name" value="Ssp411"/>
</dbReference>
<evidence type="ECO:0008006" key="2">
    <source>
        <dbReference type="Google" id="ProtNLM"/>
    </source>
</evidence>
<accession>X1AJ65</accession>
<dbReference type="EMBL" id="BART01012539">
    <property type="protein sequence ID" value="GAG82254.1"/>
    <property type="molecule type" value="Genomic_DNA"/>
</dbReference>
<dbReference type="SUPFAM" id="SSF48208">
    <property type="entry name" value="Six-hairpin glycosidases"/>
    <property type="match status" value="1"/>
</dbReference>
<dbReference type="GO" id="GO:0005975">
    <property type="term" value="P:carbohydrate metabolic process"/>
    <property type="evidence" value="ECO:0007669"/>
    <property type="project" value="InterPro"/>
</dbReference>
<feature type="non-terminal residue" evidence="1">
    <location>
        <position position="1"/>
    </location>
</feature>
<dbReference type="PANTHER" id="PTHR42899:SF1">
    <property type="entry name" value="SPERMATOGENESIS-ASSOCIATED PROTEIN 20"/>
    <property type="match status" value="1"/>
</dbReference>